<evidence type="ECO:0000313" key="4">
    <source>
        <dbReference type="EMBL" id="CAD8317314.1"/>
    </source>
</evidence>
<dbReference type="GO" id="GO:0002181">
    <property type="term" value="P:cytoplasmic translation"/>
    <property type="evidence" value="ECO:0007669"/>
    <property type="project" value="TreeGrafter"/>
</dbReference>
<proteinExistence type="inferred from homology"/>
<evidence type="ECO:0008006" key="5">
    <source>
        <dbReference type="Google" id="ProtNLM"/>
    </source>
</evidence>
<dbReference type="PROSITE" id="PS01144">
    <property type="entry name" value="RIBOSOMAL_L31E"/>
    <property type="match status" value="1"/>
</dbReference>
<dbReference type="GO" id="GO:0022625">
    <property type="term" value="C:cytosolic large ribosomal subunit"/>
    <property type="evidence" value="ECO:0007669"/>
    <property type="project" value="TreeGrafter"/>
</dbReference>
<accession>A0A7R9WA07</accession>
<evidence type="ECO:0000256" key="1">
    <source>
        <dbReference type="ARBA" id="ARBA00010808"/>
    </source>
</evidence>
<evidence type="ECO:0000256" key="2">
    <source>
        <dbReference type="ARBA" id="ARBA00022980"/>
    </source>
</evidence>
<dbReference type="InterPro" id="IPR000054">
    <property type="entry name" value="Ribosomal_eL31"/>
</dbReference>
<dbReference type="Gene3D" id="3.10.440.10">
    <property type="match status" value="1"/>
</dbReference>
<dbReference type="CDD" id="cd00463">
    <property type="entry name" value="Ribosomal_L31e"/>
    <property type="match status" value="1"/>
</dbReference>
<dbReference type="FunFam" id="3.10.440.10:FF:000001">
    <property type="entry name" value="60S ribosomal protein L31"/>
    <property type="match status" value="1"/>
</dbReference>
<dbReference type="AlphaFoldDB" id="A0A7R9WA07"/>
<keyword evidence="3" id="KW-0687">Ribonucleoprotein</keyword>
<dbReference type="PANTHER" id="PTHR10956:SF0">
    <property type="entry name" value="60S RIBOSOMAL PROTEIN L31"/>
    <property type="match status" value="1"/>
</dbReference>
<dbReference type="InterPro" id="IPR020052">
    <property type="entry name" value="Ribosomal_eL31_CS"/>
</dbReference>
<dbReference type="PANTHER" id="PTHR10956">
    <property type="entry name" value="60S RIBOSOMAL PROTEIN L31"/>
    <property type="match status" value="1"/>
</dbReference>
<organism evidence="4">
    <name type="scientific">Pseudictyota dubia</name>
    <dbReference type="NCBI Taxonomy" id="2749911"/>
    <lineage>
        <taxon>Eukaryota</taxon>
        <taxon>Sar</taxon>
        <taxon>Stramenopiles</taxon>
        <taxon>Ochrophyta</taxon>
        <taxon>Bacillariophyta</taxon>
        <taxon>Mediophyceae</taxon>
        <taxon>Biddulphiophycidae</taxon>
        <taxon>Eupodiscales</taxon>
        <taxon>Odontellaceae</taxon>
        <taxon>Pseudictyota</taxon>
    </lineage>
</organism>
<dbReference type="Pfam" id="PF01198">
    <property type="entry name" value="Ribosomal_L31e"/>
    <property type="match status" value="1"/>
</dbReference>
<dbReference type="SMART" id="SM01380">
    <property type="entry name" value="Ribosomal_L31e"/>
    <property type="match status" value="1"/>
</dbReference>
<keyword evidence="2" id="KW-0689">Ribosomal protein</keyword>
<dbReference type="InterPro" id="IPR023621">
    <property type="entry name" value="Ribosomal_eL31_dom_sf"/>
</dbReference>
<protein>
    <recommendedName>
        <fullName evidence="5">60S ribosomal protein L31</fullName>
    </recommendedName>
</protein>
<evidence type="ECO:0000256" key="3">
    <source>
        <dbReference type="ARBA" id="ARBA00023274"/>
    </source>
</evidence>
<comment type="similarity">
    <text evidence="1">Belongs to the eukaryotic ribosomal protein eL31 family.</text>
</comment>
<dbReference type="SUPFAM" id="SSF54575">
    <property type="entry name" value="Ribosomal protein L31e"/>
    <property type="match status" value="1"/>
</dbReference>
<name>A0A7R9WA07_9STRA</name>
<sequence length="115" mass="13587">MAKDKMANPEVKRDYTIHLHKRLQGITFKKKAARAVREIKKFAQKAMYTKDVRVDPTLNKFIWSKGVRNVPYRVRVRLSRKRNDDDESEDKYYTLVSHVEVSTFKGLKTENVAEE</sequence>
<dbReference type="GO" id="GO:0003735">
    <property type="term" value="F:structural constituent of ribosome"/>
    <property type="evidence" value="ECO:0007669"/>
    <property type="project" value="InterPro"/>
</dbReference>
<dbReference type="EMBL" id="HBED01032162">
    <property type="protein sequence ID" value="CAD8317314.1"/>
    <property type="molecule type" value="Transcribed_RNA"/>
</dbReference>
<reference evidence="4" key="1">
    <citation type="submission" date="2021-01" db="EMBL/GenBank/DDBJ databases">
        <authorList>
            <person name="Corre E."/>
            <person name="Pelletier E."/>
            <person name="Niang G."/>
            <person name="Scheremetjew M."/>
            <person name="Finn R."/>
            <person name="Kale V."/>
            <person name="Holt S."/>
            <person name="Cochrane G."/>
            <person name="Meng A."/>
            <person name="Brown T."/>
            <person name="Cohen L."/>
        </authorList>
    </citation>
    <scope>NUCLEOTIDE SEQUENCE</scope>
    <source>
        <strain evidence="4">CCMP147</strain>
    </source>
</reference>
<gene>
    <name evidence="4" type="ORF">TDUB1175_LOCUS16108</name>
</gene>